<feature type="signal peptide" evidence="1">
    <location>
        <begin position="1"/>
        <end position="20"/>
    </location>
</feature>
<dbReference type="GeneID" id="93021337"/>
<reference evidence="2 3" key="1">
    <citation type="submission" date="2018-12" db="EMBL/GenBank/DDBJ databases">
        <authorList>
            <consortium name="Pathogen Informatics"/>
        </authorList>
    </citation>
    <scope>NUCLEOTIDE SEQUENCE [LARGE SCALE GENOMIC DNA]</scope>
    <source>
        <strain evidence="2 3">NCTC11432</strain>
    </source>
</reference>
<feature type="chain" id="PRO_5018531174" description="EF-hand domain-containing protein" evidence="1">
    <location>
        <begin position="21"/>
        <end position="273"/>
    </location>
</feature>
<sequence>MKKLSLFTFFAFLFAAIIYSCNSDSFNSISGDDTAKISNENSKTLARTSEETDGFSYINSKDPAFDNFLSSQTYQNHKDYINGLGQMDLNSILYKQYEVDGKVYDFFVVSLSRNGKLEGKLEILDLKDTPFLPNKDKYALNYADLSSYDMDRQTGSIKLYDLNYENFMHTKMDIDKGYYTNVEGDGLSDELREKYAYLANPAKSANLTSRHLCDSNGNGNISFGECYSCIVRAIKQNSTSTAICHSYEAMGLPWWGSCGASVTVSCAIISSIS</sequence>
<evidence type="ECO:0000256" key="1">
    <source>
        <dbReference type="SAM" id="SignalP"/>
    </source>
</evidence>
<keyword evidence="1" id="KW-0732">Signal</keyword>
<dbReference type="EMBL" id="LR134289">
    <property type="protein sequence ID" value="VEE06209.1"/>
    <property type="molecule type" value="Genomic_DNA"/>
</dbReference>
<proteinExistence type="predicted"/>
<organism evidence="2 3">
    <name type="scientific">Chryseobacterium gleum</name>
    <name type="common">Flavobacterium gleum</name>
    <dbReference type="NCBI Taxonomy" id="250"/>
    <lineage>
        <taxon>Bacteria</taxon>
        <taxon>Pseudomonadati</taxon>
        <taxon>Bacteroidota</taxon>
        <taxon>Flavobacteriia</taxon>
        <taxon>Flavobacteriales</taxon>
        <taxon>Weeksellaceae</taxon>
        <taxon>Chryseobacterium group</taxon>
        <taxon>Chryseobacterium</taxon>
    </lineage>
</organism>
<evidence type="ECO:0000313" key="3">
    <source>
        <dbReference type="Proteomes" id="UP000279227"/>
    </source>
</evidence>
<accession>A0A3S4MNW6</accession>
<dbReference type="PROSITE" id="PS51257">
    <property type="entry name" value="PROKAR_LIPOPROTEIN"/>
    <property type="match status" value="1"/>
</dbReference>
<name>A0A3S4MNW6_CHRGE</name>
<dbReference type="RefSeq" id="WP_002978135.1">
    <property type="nucleotide sequence ID" value="NZ_CP068486.1"/>
</dbReference>
<dbReference type="Proteomes" id="UP000279227">
    <property type="component" value="Chromosome"/>
</dbReference>
<dbReference type="KEGG" id="cgle:NCTC11432_01530"/>
<dbReference type="OrthoDB" id="1252450at2"/>
<dbReference type="STRING" id="525257.HMPREF0204_12933"/>
<gene>
    <name evidence="2" type="ORF">NCTC11432_01530</name>
</gene>
<protein>
    <recommendedName>
        <fullName evidence="4">EF-hand domain-containing protein</fullName>
    </recommendedName>
</protein>
<dbReference type="AlphaFoldDB" id="A0A3S4MNW6"/>
<evidence type="ECO:0000313" key="2">
    <source>
        <dbReference type="EMBL" id="VEE06209.1"/>
    </source>
</evidence>
<evidence type="ECO:0008006" key="4">
    <source>
        <dbReference type="Google" id="ProtNLM"/>
    </source>
</evidence>